<dbReference type="SMART" id="SM00422">
    <property type="entry name" value="HTH_MERR"/>
    <property type="match status" value="1"/>
</dbReference>
<evidence type="ECO:0000313" key="6">
    <source>
        <dbReference type="EMBL" id="MBC8578160.1"/>
    </source>
</evidence>
<dbReference type="AlphaFoldDB" id="A0A926EGI0"/>
<keyword evidence="1" id="KW-0678">Repressor</keyword>
<dbReference type="PANTHER" id="PTHR30204:SF69">
    <property type="entry name" value="MERR-FAMILY TRANSCRIPTIONAL REGULATOR"/>
    <property type="match status" value="1"/>
</dbReference>
<dbReference type="InterPro" id="IPR000551">
    <property type="entry name" value="MerR-type_HTH_dom"/>
</dbReference>
<dbReference type="Gene3D" id="1.10.1660.10">
    <property type="match status" value="1"/>
</dbReference>
<gene>
    <name evidence="6" type="ORF">H8718_01215</name>
</gene>
<dbReference type="EMBL" id="JACRSY010000002">
    <property type="protein sequence ID" value="MBC8578160.1"/>
    <property type="molecule type" value="Genomic_DNA"/>
</dbReference>
<sequence>MKAYYKIGEISKIYGIGKDSLMYYEDLGILNPVRGENGYRFYSISDIWRLNLIKELRSLDFSMKKIKDYLDDRDLVSTQAILNEEATLIDQKIAELLAHKQNINSRLKEIEEVVKETQFDTIEVKWIKERKALLLNANITRDEQVDFLIQKLHKEYEASFYILGNHNIGAIFDFEEVKRGRYNVFQSVFCLLPDEACQFNFVLPEGHYVSYHYTGQYKKNKIYLEKMFTYIKEQGYQIIGNPIEIYKLDIHETGKEEEFVTEIQIPVQLKQ</sequence>
<keyword evidence="7" id="KW-1185">Reference proteome</keyword>
<dbReference type="InterPro" id="IPR029442">
    <property type="entry name" value="GyrI-like"/>
</dbReference>
<dbReference type="InterPro" id="IPR010499">
    <property type="entry name" value="AraC_E-bd"/>
</dbReference>
<dbReference type="Proteomes" id="UP000655830">
    <property type="component" value="Unassembled WGS sequence"/>
</dbReference>
<feature type="domain" description="HTH merR-type" evidence="5">
    <location>
        <begin position="4"/>
        <end position="72"/>
    </location>
</feature>
<dbReference type="PANTHER" id="PTHR30204">
    <property type="entry name" value="REDOX-CYCLING DRUG-SENSING TRANSCRIPTIONAL ACTIVATOR SOXR"/>
    <property type="match status" value="1"/>
</dbReference>
<evidence type="ECO:0000259" key="5">
    <source>
        <dbReference type="PROSITE" id="PS50937"/>
    </source>
</evidence>
<keyword evidence="2" id="KW-0805">Transcription regulation</keyword>
<dbReference type="InterPro" id="IPR047057">
    <property type="entry name" value="MerR_fam"/>
</dbReference>
<keyword evidence="3" id="KW-0238">DNA-binding</keyword>
<dbReference type="Gene3D" id="3.20.80.10">
    <property type="entry name" value="Regulatory factor, effector binding domain"/>
    <property type="match status" value="1"/>
</dbReference>
<dbReference type="SMART" id="SM00871">
    <property type="entry name" value="AraC_E_bind"/>
    <property type="match status" value="1"/>
</dbReference>
<dbReference type="RefSeq" id="WP_177669183.1">
    <property type="nucleotide sequence ID" value="NZ_JACRSY010000002.1"/>
</dbReference>
<dbReference type="InterPro" id="IPR011256">
    <property type="entry name" value="Reg_factor_effector_dom_sf"/>
</dbReference>
<evidence type="ECO:0000313" key="7">
    <source>
        <dbReference type="Proteomes" id="UP000655830"/>
    </source>
</evidence>
<accession>A0A926EGI0</accession>
<dbReference type="SUPFAM" id="SSF46955">
    <property type="entry name" value="Putative DNA-binding domain"/>
    <property type="match status" value="1"/>
</dbReference>
<dbReference type="Pfam" id="PF06445">
    <property type="entry name" value="GyrI-like"/>
    <property type="match status" value="1"/>
</dbReference>
<dbReference type="PROSITE" id="PS50937">
    <property type="entry name" value="HTH_MERR_2"/>
    <property type="match status" value="1"/>
</dbReference>
<comment type="caution">
    <text evidence="6">The sequence shown here is derived from an EMBL/GenBank/DDBJ whole genome shotgun (WGS) entry which is preliminary data.</text>
</comment>
<protein>
    <submittedName>
        <fullName evidence="6">MerR family transcriptional regulator</fullName>
    </submittedName>
</protein>
<dbReference type="GO" id="GO:0003700">
    <property type="term" value="F:DNA-binding transcription factor activity"/>
    <property type="evidence" value="ECO:0007669"/>
    <property type="project" value="InterPro"/>
</dbReference>
<evidence type="ECO:0000256" key="4">
    <source>
        <dbReference type="ARBA" id="ARBA00023163"/>
    </source>
</evidence>
<organism evidence="6 7">
    <name type="scientific">Zhenhengia yiwuensis</name>
    <dbReference type="NCBI Taxonomy" id="2763666"/>
    <lineage>
        <taxon>Bacteria</taxon>
        <taxon>Bacillati</taxon>
        <taxon>Bacillota</taxon>
        <taxon>Clostridia</taxon>
        <taxon>Lachnospirales</taxon>
        <taxon>Lachnospiraceae</taxon>
        <taxon>Zhenhengia</taxon>
    </lineage>
</organism>
<dbReference type="Pfam" id="PF13411">
    <property type="entry name" value="MerR_1"/>
    <property type="match status" value="1"/>
</dbReference>
<evidence type="ECO:0000256" key="3">
    <source>
        <dbReference type="ARBA" id="ARBA00023125"/>
    </source>
</evidence>
<keyword evidence="4" id="KW-0804">Transcription</keyword>
<dbReference type="CDD" id="cd00592">
    <property type="entry name" value="HTH_MerR-like"/>
    <property type="match status" value="1"/>
</dbReference>
<dbReference type="GO" id="GO:0003677">
    <property type="term" value="F:DNA binding"/>
    <property type="evidence" value="ECO:0007669"/>
    <property type="project" value="UniProtKB-KW"/>
</dbReference>
<evidence type="ECO:0000256" key="2">
    <source>
        <dbReference type="ARBA" id="ARBA00023015"/>
    </source>
</evidence>
<evidence type="ECO:0000256" key="1">
    <source>
        <dbReference type="ARBA" id="ARBA00022491"/>
    </source>
</evidence>
<reference evidence="6" key="1">
    <citation type="submission" date="2020-08" db="EMBL/GenBank/DDBJ databases">
        <title>Genome public.</title>
        <authorList>
            <person name="Liu C."/>
            <person name="Sun Q."/>
        </authorList>
    </citation>
    <scope>NUCLEOTIDE SEQUENCE</scope>
    <source>
        <strain evidence="6">NSJ-12</strain>
    </source>
</reference>
<proteinExistence type="predicted"/>
<name>A0A926EGI0_9FIRM</name>
<dbReference type="SUPFAM" id="SSF55136">
    <property type="entry name" value="Probable bacterial effector-binding domain"/>
    <property type="match status" value="1"/>
</dbReference>
<dbReference type="InterPro" id="IPR009061">
    <property type="entry name" value="DNA-bd_dom_put_sf"/>
</dbReference>